<dbReference type="Proteomes" id="UP000033566">
    <property type="component" value="Chromosome"/>
</dbReference>
<feature type="region of interest" description="Disordered" evidence="1">
    <location>
        <begin position="31"/>
        <end position="65"/>
    </location>
</feature>
<dbReference type="AlphaFoldDB" id="A0A0F6TA57"/>
<evidence type="ECO:0000313" key="4">
    <source>
        <dbReference type="Proteomes" id="UP000033566"/>
    </source>
</evidence>
<evidence type="ECO:0000256" key="2">
    <source>
        <dbReference type="SAM" id="SignalP"/>
    </source>
</evidence>
<feature type="signal peptide" evidence="2">
    <location>
        <begin position="1"/>
        <end position="28"/>
    </location>
</feature>
<keyword evidence="4" id="KW-1185">Reference proteome</keyword>
<organism evidence="3 4">
    <name type="scientific">Corynebacterium camporealensis</name>
    <dbReference type="NCBI Taxonomy" id="161896"/>
    <lineage>
        <taxon>Bacteria</taxon>
        <taxon>Bacillati</taxon>
        <taxon>Actinomycetota</taxon>
        <taxon>Actinomycetes</taxon>
        <taxon>Mycobacteriales</taxon>
        <taxon>Corynebacteriaceae</taxon>
        <taxon>Corynebacterium</taxon>
    </lineage>
</organism>
<keyword evidence="2" id="KW-0732">Signal</keyword>
<reference evidence="3 4" key="1">
    <citation type="journal article" date="2015" name="Genome Announc.">
        <title>Complete Genome Sequence of Corynebacterium camporealensis DSM 44610, Isolated from the Milk of a Manchega Sheep with Subclinical Mastitis.</title>
        <authorList>
            <person name="Ruckert C."/>
            <person name="Albersmeier A."/>
            <person name="Winkler A."/>
            <person name="Tauch A."/>
        </authorList>
    </citation>
    <scope>NUCLEOTIDE SEQUENCE [LARGE SCALE GENOMIC DNA]</scope>
    <source>
        <strain evidence="3 4">DSM 44610</strain>
    </source>
</reference>
<accession>A0A0F6TA57</accession>
<sequence length="65" mass="6556">MRPIRSLSATAAAIAIAAGAVVSPVALASPVAEPVAPEAETEVVEEVRAADTTDQDSLPTGEEQQ</sequence>
<feature type="chain" id="PRO_5002510151" evidence="2">
    <location>
        <begin position="29"/>
        <end position="65"/>
    </location>
</feature>
<evidence type="ECO:0000313" key="3">
    <source>
        <dbReference type="EMBL" id="AKE38214.1"/>
    </source>
</evidence>
<dbReference type="PATRIC" id="fig|161896.4.peg.223"/>
<dbReference type="KEGG" id="ccj:UL81_01145"/>
<dbReference type="EMBL" id="CP011311">
    <property type="protein sequence ID" value="AKE38214.1"/>
    <property type="molecule type" value="Genomic_DNA"/>
</dbReference>
<dbReference type="HOGENOM" id="CLU_2842318_0_0_11"/>
<evidence type="ECO:0000256" key="1">
    <source>
        <dbReference type="SAM" id="MobiDB-lite"/>
    </source>
</evidence>
<feature type="compositionally biased region" description="Polar residues" evidence="1">
    <location>
        <begin position="55"/>
        <end position="65"/>
    </location>
</feature>
<protein>
    <submittedName>
        <fullName evidence="3">Uncharacterized protein</fullName>
    </submittedName>
</protein>
<proteinExistence type="predicted"/>
<dbReference type="RefSeq" id="WP_035107266.1">
    <property type="nucleotide sequence ID" value="NZ_CP011311.1"/>
</dbReference>
<gene>
    <name evidence="3" type="ORF">UL81_01145</name>
</gene>
<name>A0A0F6TA57_9CORY</name>